<dbReference type="Pfam" id="PF01757">
    <property type="entry name" value="Acyl_transf_3"/>
    <property type="match status" value="1"/>
</dbReference>
<dbReference type="EMBL" id="AP025739">
    <property type="protein sequence ID" value="BDI28726.1"/>
    <property type="molecule type" value="Genomic_DNA"/>
</dbReference>
<evidence type="ECO:0000313" key="1">
    <source>
        <dbReference type="EMBL" id="BDI28726.1"/>
    </source>
</evidence>
<evidence type="ECO:0000313" key="2">
    <source>
        <dbReference type="Proteomes" id="UP000287394"/>
    </source>
</evidence>
<proteinExistence type="predicted"/>
<organism evidence="1 2">
    <name type="scientific">Capsulimonas corticalis</name>
    <dbReference type="NCBI Taxonomy" id="2219043"/>
    <lineage>
        <taxon>Bacteria</taxon>
        <taxon>Bacillati</taxon>
        <taxon>Armatimonadota</taxon>
        <taxon>Armatimonadia</taxon>
        <taxon>Capsulimonadales</taxon>
        <taxon>Capsulimonadaceae</taxon>
        <taxon>Capsulimonas</taxon>
    </lineage>
</organism>
<dbReference type="InterPro" id="IPR002656">
    <property type="entry name" value="Acyl_transf_3_dom"/>
</dbReference>
<protein>
    <submittedName>
        <fullName evidence="1">Uncharacterized protein</fullName>
    </submittedName>
</protein>
<dbReference type="GO" id="GO:0016020">
    <property type="term" value="C:membrane"/>
    <property type="evidence" value="ECO:0007669"/>
    <property type="project" value="TreeGrafter"/>
</dbReference>
<dbReference type="GO" id="GO:0000271">
    <property type="term" value="P:polysaccharide biosynthetic process"/>
    <property type="evidence" value="ECO:0007669"/>
    <property type="project" value="TreeGrafter"/>
</dbReference>
<dbReference type="KEGG" id="ccot:CCAX7_007770"/>
<sequence length="394" mass="43593">MNTLTEEKHSSNPPRQNNSRARTYFKYLDGLRALAALWVVAEHVWVSQFNIFAHPGWRGLLTNWLAYGHQSVNIFIVLSGFCLGIPIAQAGEMRGGALQFYSRRARRILPPLYAAIAIAVVAQFLSHLLDPTIAKPTALAVLCNALLLQDVYPKINFLDTPLWSVALEWKIYFLLPLFELIIRKYGIGWAMGVGAAIGYGVTGIFAAVQPGMSLEHTCPWYVLLFAMGVSAAYICFSDAAPMKRVQLSVTSWRWAAGFFALALGFLLHKFSTYNPIDRHAYIAHLPLIDAVAGVLIACCLILITKAAQASDNTPVVKVLSSRPLVAIGLFAYSLYLTHSVVLNLLRVLLYKFGHGETASAFHNLAILGGFGVPVLIGFAYVFFVLFERPFTRKR</sequence>
<reference evidence="1 2" key="1">
    <citation type="journal article" date="2019" name="Int. J. Syst. Evol. Microbiol.">
        <title>Capsulimonas corticalis gen. nov., sp. nov., an aerobic capsulated bacterium, of a novel bacterial order, Capsulimonadales ord. nov., of the class Armatimonadia of the phylum Armatimonadetes.</title>
        <authorList>
            <person name="Li J."/>
            <person name="Kudo C."/>
            <person name="Tonouchi A."/>
        </authorList>
    </citation>
    <scope>NUCLEOTIDE SEQUENCE [LARGE SCALE GENOMIC DNA]</scope>
    <source>
        <strain evidence="1 2">AX-7</strain>
    </source>
</reference>
<dbReference type="PANTHER" id="PTHR23028:SF53">
    <property type="entry name" value="ACYL_TRANSF_3 DOMAIN-CONTAINING PROTEIN"/>
    <property type="match status" value="1"/>
</dbReference>
<gene>
    <name evidence="1" type="ORF">CCAX7_007770</name>
</gene>
<dbReference type="InterPro" id="IPR050879">
    <property type="entry name" value="Acyltransferase_3"/>
</dbReference>
<dbReference type="GO" id="GO:0016747">
    <property type="term" value="F:acyltransferase activity, transferring groups other than amino-acyl groups"/>
    <property type="evidence" value="ECO:0007669"/>
    <property type="project" value="InterPro"/>
</dbReference>
<dbReference type="RefSeq" id="WP_165864472.1">
    <property type="nucleotide sequence ID" value="NZ_AP025739.1"/>
</dbReference>
<dbReference type="AlphaFoldDB" id="A0A402D1W8"/>
<dbReference type="PANTHER" id="PTHR23028">
    <property type="entry name" value="ACETYLTRANSFERASE"/>
    <property type="match status" value="1"/>
</dbReference>
<accession>A0A402D1W8</accession>
<dbReference type="Proteomes" id="UP000287394">
    <property type="component" value="Chromosome"/>
</dbReference>
<name>A0A402D1W8_9BACT</name>
<keyword evidence="2" id="KW-1185">Reference proteome</keyword>